<dbReference type="OrthoDB" id="713772at2"/>
<evidence type="ECO:0000313" key="4">
    <source>
        <dbReference type="Proteomes" id="UP000294535"/>
    </source>
</evidence>
<evidence type="ECO:0000259" key="2">
    <source>
        <dbReference type="Pfam" id="PF07635"/>
    </source>
</evidence>
<keyword evidence="4" id="KW-1185">Reference proteome</keyword>
<dbReference type="InterPro" id="IPR011429">
    <property type="entry name" value="Cyt_c_Planctomycete-type"/>
</dbReference>
<dbReference type="RefSeq" id="WP_133551682.1">
    <property type="nucleotide sequence ID" value="NZ_SNYF01000005.1"/>
</dbReference>
<dbReference type="Proteomes" id="UP000294535">
    <property type="component" value="Unassembled WGS sequence"/>
</dbReference>
<proteinExistence type="predicted"/>
<dbReference type="PANTHER" id="PTHR35889">
    <property type="entry name" value="CYCLOINULO-OLIGOSACCHARIDE FRUCTANOTRANSFERASE-RELATED"/>
    <property type="match status" value="1"/>
</dbReference>
<protein>
    <submittedName>
        <fullName evidence="3">Putative membrane protein</fullName>
    </submittedName>
</protein>
<evidence type="ECO:0000256" key="1">
    <source>
        <dbReference type="SAM" id="Phobius"/>
    </source>
</evidence>
<evidence type="ECO:0000313" key="3">
    <source>
        <dbReference type="EMBL" id="TDQ18338.1"/>
    </source>
</evidence>
<feature type="transmembrane region" description="Helical" evidence="1">
    <location>
        <begin position="108"/>
        <end position="127"/>
    </location>
</feature>
<dbReference type="AlphaFoldDB" id="A0A4R6T5H8"/>
<dbReference type="SUPFAM" id="SSF52047">
    <property type="entry name" value="RNI-like"/>
    <property type="match status" value="1"/>
</dbReference>
<gene>
    <name evidence="3" type="ORF">DFQ04_0137</name>
</gene>
<feature type="transmembrane region" description="Helical" evidence="1">
    <location>
        <begin position="79"/>
        <end position="96"/>
    </location>
</feature>
<reference evidence="3 4" key="1">
    <citation type="submission" date="2019-03" db="EMBL/GenBank/DDBJ databases">
        <title>Genomic Encyclopedia of Type Strains, Phase III (KMG-III): the genomes of soil and plant-associated and newly described type strains.</title>
        <authorList>
            <person name="Whitman W."/>
        </authorList>
    </citation>
    <scope>NUCLEOTIDE SEQUENCE [LARGE SCALE GENOMIC DNA]</scope>
    <source>
        <strain evidence="3 4">CECT 8446</strain>
    </source>
</reference>
<dbReference type="Pfam" id="PF07635">
    <property type="entry name" value="PSCyt1"/>
    <property type="match status" value="1"/>
</dbReference>
<feature type="transmembrane region" description="Helical" evidence="1">
    <location>
        <begin position="12"/>
        <end position="33"/>
    </location>
</feature>
<keyword evidence="1" id="KW-0812">Transmembrane</keyword>
<feature type="domain" description="Cytochrome C Planctomycete-type" evidence="2">
    <location>
        <begin position="182"/>
        <end position="241"/>
    </location>
</feature>
<comment type="caution">
    <text evidence="3">The sequence shown here is derived from an EMBL/GenBank/DDBJ whole genome shotgun (WGS) entry which is preliminary data.</text>
</comment>
<dbReference type="EMBL" id="SNYF01000005">
    <property type="protein sequence ID" value="TDQ18338.1"/>
    <property type="molecule type" value="Genomic_DNA"/>
</dbReference>
<dbReference type="InterPro" id="IPR032675">
    <property type="entry name" value="LRR_dom_sf"/>
</dbReference>
<name>A0A4R6T5H8_9BACT</name>
<dbReference type="PANTHER" id="PTHR35889:SF3">
    <property type="entry name" value="F-BOX DOMAIN-CONTAINING PROTEIN"/>
    <property type="match status" value="1"/>
</dbReference>
<keyword evidence="1" id="KW-0472">Membrane</keyword>
<keyword evidence="1" id="KW-1133">Transmembrane helix</keyword>
<accession>A0A4R6T5H8</accession>
<organism evidence="3 4">
    <name type="scientific">Algoriphagus boseongensis</name>
    <dbReference type="NCBI Taxonomy" id="1442587"/>
    <lineage>
        <taxon>Bacteria</taxon>
        <taxon>Pseudomonadati</taxon>
        <taxon>Bacteroidota</taxon>
        <taxon>Cytophagia</taxon>
        <taxon>Cytophagales</taxon>
        <taxon>Cyclobacteriaceae</taxon>
        <taxon>Algoriphagus</taxon>
    </lineage>
</organism>
<feature type="transmembrane region" description="Helical" evidence="1">
    <location>
        <begin position="45"/>
        <end position="67"/>
    </location>
</feature>
<sequence>MFDFIFQLFGRFHPLLVHLPIGILLFGIILVFLSKSDKTAYFDSIRLAFLLGGISALASSASGFLQYQNEGFAWDSVQFHFYFGLVTTVTSFWLFFELKNKQVLPFNFKLKSSGLTVLLLITGHLGGNITHGEEYLTEVLPEGIQNLLGVEEPDKGLSISPQNWEQLRYYEGVVQPILNSNCKSCHNPRNSKGDLDLSSYESLLAGGENGPAIHSSDFEKSELYARLNLPLDHEDHMPPQEKRQPKKEEVELIRLWIVNGASTTQTLGEAKVEQKLLEPFFIKEEKAFYPEITLKEVSPDTLQNLKAIGFYSEPVFQGSPFLKVTCINFKTFSDEDLKSLNGVKDNLAYLDLSGTQISDEVLNDLSLFPNLTVLKLNETKISGENLAKLKANTYLKHLYLNGTQVSAIQLEVLNELKSLEKVYAFNTPITEAQDRKKFKFSLEIGGYTLPPIPSDTIVY</sequence>
<dbReference type="Gene3D" id="3.80.10.10">
    <property type="entry name" value="Ribonuclease Inhibitor"/>
    <property type="match status" value="1"/>
</dbReference>